<keyword evidence="3" id="KW-1185">Reference proteome</keyword>
<dbReference type="EMBL" id="JAOWKZ010000003">
    <property type="protein sequence ID" value="MCV2873533.1"/>
    <property type="molecule type" value="Genomic_DNA"/>
</dbReference>
<evidence type="ECO:0000256" key="1">
    <source>
        <dbReference type="SAM" id="Phobius"/>
    </source>
</evidence>
<keyword evidence="1" id="KW-0472">Membrane</keyword>
<evidence type="ECO:0000313" key="3">
    <source>
        <dbReference type="Proteomes" id="UP001652564"/>
    </source>
</evidence>
<dbReference type="Proteomes" id="UP001652564">
    <property type="component" value="Unassembled WGS sequence"/>
</dbReference>
<organism evidence="2 3">
    <name type="scientific">Albidovulum litorale</name>
    <dbReference type="NCBI Taxonomy" id="2984134"/>
    <lineage>
        <taxon>Bacteria</taxon>
        <taxon>Pseudomonadati</taxon>
        <taxon>Pseudomonadota</taxon>
        <taxon>Alphaproteobacteria</taxon>
        <taxon>Rhodobacterales</taxon>
        <taxon>Paracoccaceae</taxon>
        <taxon>Albidovulum</taxon>
    </lineage>
</organism>
<comment type="caution">
    <text evidence="2">The sequence shown here is derived from an EMBL/GenBank/DDBJ whole genome shotgun (WGS) entry which is preliminary data.</text>
</comment>
<keyword evidence="1" id="KW-0812">Transmembrane</keyword>
<proteinExistence type="predicted"/>
<reference evidence="2 3" key="1">
    <citation type="submission" date="2022-10" db="EMBL/GenBank/DDBJ databases">
        <title>Defluviimonas sp. nov., isolated from ocean surface sediments.</title>
        <authorList>
            <person name="He W."/>
            <person name="Wang L."/>
            <person name="Zhang D.-F."/>
        </authorList>
    </citation>
    <scope>NUCLEOTIDE SEQUENCE [LARGE SCALE GENOMIC DNA]</scope>
    <source>
        <strain evidence="2 3">WL0050</strain>
    </source>
</reference>
<keyword evidence="1" id="KW-1133">Transmembrane helix</keyword>
<protein>
    <recommendedName>
        <fullName evidence="4">CTP synthetase</fullName>
    </recommendedName>
</protein>
<accession>A0ABT2ZQX8</accession>
<feature type="transmembrane region" description="Helical" evidence="1">
    <location>
        <begin position="34"/>
        <end position="54"/>
    </location>
</feature>
<gene>
    <name evidence="2" type="ORF">OEZ71_14625</name>
</gene>
<name>A0ABT2ZQX8_9RHOB</name>
<evidence type="ECO:0000313" key="2">
    <source>
        <dbReference type="EMBL" id="MCV2873533.1"/>
    </source>
</evidence>
<evidence type="ECO:0008006" key="4">
    <source>
        <dbReference type="Google" id="ProtNLM"/>
    </source>
</evidence>
<dbReference type="RefSeq" id="WP_263740738.1">
    <property type="nucleotide sequence ID" value="NZ_JAOWKZ010000003.1"/>
</dbReference>
<sequence length="60" mass="6118">MIRLFSVIYTLASVTLAGSAIVAALTMGMFGTRPIIGAAAIGAIVALPVAWEVTKKLSAI</sequence>